<evidence type="ECO:0000313" key="2">
    <source>
        <dbReference type="EMBL" id="TCJ20305.1"/>
    </source>
</evidence>
<comment type="caution">
    <text evidence="2">The sequence shown here is derived from an EMBL/GenBank/DDBJ whole genome shotgun (WGS) entry which is preliminary data.</text>
</comment>
<keyword evidence="3" id="KW-1185">Reference proteome</keyword>
<dbReference type="AlphaFoldDB" id="A0A4R1BST8"/>
<accession>A0A4R1BST8</accession>
<proteinExistence type="predicted"/>
<protein>
    <submittedName>
        <fullName evidence="2">Uncharacterized protein</fullName>
    </submittedName>
</protein>
<keyword evidence="1" id="KW-1133">Transmembrane helix</keyword>
<gene>
    <name evidence="2" type="ORF">E0L93_02020</name>
</gene>
<dbReference type="EMBL" id="SKBU01000004">
    <property type="protein sequence ID" value="TCJ20305.1"/>
    <property type="molecule type" value="Genomic_DNA"/>
</dbReference>
<reference evidence="2 3" key="1">
    <citation type="submission" date="2019-03" db="EMBL/GenBank/DDBJ databases">
        <title>Whole genome sequence of a novel Rubrobacter taiwanensis strain, isolated from Yellowstone National Park.</title>
        <authorList>
            <person name="Freed S."/>
            <person name="Ramaley R.F."/>
            <person name="Kyndt J.A."/>
        </authorList>
    </citation>
    <scope>NUCLEOTIDE SEQUENCE [LARGE SCALE GENOMIC DNA]</scope>
    <source>
        <strain evidence="2 3">Yellowstone</strain>
    </source>
</reference>
<dbReference type="RefSeq" id="WP_132687787.1">
    <property type="nucleotide sequence ID" value="NZ_SKBU01000004.1"/>
</dbReference>
<name>A0A4R1BST8_9ACTN</name>
<evidence type="ECO:0000313" key="3">
    <source>
        <dbReference type="Proteomes" id="UP000295244"/>
    </source>
</evidence>
<feature type="transmembrane region" description="Helical" evidence="1">
    <location>
        <begin position="7"/>
        <end position="25"/>
    </location>
</feature>
<organism evidence="2 3">
    <name type="scientific">Rubrobacter taiwanensis</name>
    <dbReference type="NCBI Taxonomy" id="185139"/>
    <lineage>
        <taxon>Bacteria</taxon>
        <taxon>Bacillati</taxon>
        <taxon>Actinomycetota</taxon>
        <taxon>Rubrobacteria</taxon>
        <taxon>Rubrobacterales</taxon>
        <taxon>Rubrobacteraceae</taxon>
        <taxon>Rubrobacter</taxon>
    </lineage>
</organism>
<keyword evidence="1" id="KW-0812">Transmembrane</keyword>
<dbReference type="OrthoDB" id="5244530at2"/>
<keyword evidence="1" id="KW-0472">Membrane</keyword>
<evidence type="ECO:0000256" key="1">
    <source>
        <dbReference type="SAM" id="Phobius"/>
    </source>
</evidence>
<dbReference type="Proteomes" id="UP000295244">
    <property type="component" value="Unassembled WGS sequence"/>
</dbReference>
<sequence length="134" mass="14290">MSPKARAATGLVVGGVILIAAAYVLATGFWWMIFIFGWTLLPALGLFAKGVAEMIDPGERAAPAADTRERELLEVIERRGEVTAARAAMETTLTVSEADAMLSGLAEKGHLRVSVRGGSLVYSFWDPDREGLPG</sequence>